<name>X1MRW9_9ZZZZ</name>
<dbReference type="AlphaFoldDB" id="X1MRW9"/>
<proteinExistence type="predicted"/>
<protein>
    <submittedName>
        <fullName evidence="1">Uncharacterized protein</fullName>
    </submittedName>
</protein>
<gene>
    <name evidence="1" type="ORF">S06H3_12631</name>
</gene>
<comment type="caution">
    <text evidence="1">The sequence shown here is derived from an EMBL/GenBank/DDBJ whole genome shotgun (WGS) entry which is preliminary data.</text>
</comment>
<evidence type="ECO:0000313" key="1">
    <source>
        <dbReference type="EMBL" id="GAI09124.1"/>
    </source>
</evidence>
<accession>X1MRW9</accession>
<sequence length="51" mass="6011">AEKFERQTDKTLDSFLMEYAIQGGDTLTLEYKRKPLGNLSQELRNSRAYKR</sequence>
<organism evidence="1">
    <name type="scientific">marine sediment metagenome</name>
    <dbReference type="NCBI Taxonomy" id="412755"/>
    <lineage>
        <taxon>unclassified sequences</taxon>
        <taxon>metagenomes</taxon>
        <taxon>ecological metagenomes</taxon>
    </lineage>
</organism>
<feature type="non-terminal residue" evidence="1">
    <location>
        <position position="1"/>
    </location>
</feature>
<dbReference type="EMBL" id="BARV01006177">
    <property type="protein sequence ID" value="GAI09124.1"/>
    <property type="molecule type" value="Genomic_DNA"/>
</dbReference>
<reference evidence="1" key="1">
    <citation type="journal article" date="2014" name="Front. Microbiol.">
        <title>High frequency of phylogenetically diverse reductive dehalogenase-homologous genes in deep subseafloor sedimentary metagenomes.</title>
        <authorList>
            <person name="Kawai M."/>
            <person name="Futagami T."/>
            <person name="Toyoda A."/>
            <person name="Takaki Y."/>
            <person name="Nishi S."/>
            <person name="Hori S."/>
            <person name="Arai W."/>
            <person name="Tsubouchi T."/>
            <person name="Morono Y."/>
            <person name="Uchiyama I."/>
            <person name="Ito T."/>
            <person name="Fujiyama A."/>
            <person name="Inagaki F."/>
            <person name="Takami H."/>
        </authorList>
    </citation>
    <scope>NUCLEOTIDE SEQUENCE</scope>
    <source>
        <strain evidence="1">Expedition CK06-06</strain>
    </source>
</reference>